<dbReference type="AlphaFoldDB" id="A0A399T0N9"/>
<dbReference type="EMBL" id="QWGR01000002">
    <property type="protein sequence ID" value="RIJ49990.1"/>
    <property type="molecule type" value="Genomic_DNA"/>
</dbReference>
<evidence type="ECO:0000313" key="3">
    <source>
        <dbReference type="Proteomes" id="UP000265926"/>
    </source>
</evidence>
<sequence>MNAVCFIHLYNQFIFYSKSINVEFFYMSAFVLFLSMLLDKSSKIGFSVVHKMVLVVFGLFIVILKQVGHNRFIF</sequence>
<dbReference type="Proteomes" id="UP000265926">
    <property type="component" value="Unassembled WGS sequence"/>
</dbReference>
<keyword evidence="1" id="KW-0472">Membrane</keyword>
<organism evidence="2 3">
    <name type="scientific">Maribellus luteus</name>
    <dbReference type="NCBI Taxonomy" id="2305463"/>
    <lineage>
        <taxon>Bacteria</taxon>
        <taxon>Pseudomonadati</taxon>
        <taxon>Bacteroidota</taxon>
        <taxon>Bacteroidia</taxon>
        <taxon>Marinilabiliales</taxon>
        <taxon>Prolixibacteraceae</taxon>
        <taxon>Maribellus</taxon>
    </lineage>
</organism>
<name>A0A399T0N9_9BACT</name>
<keyword evidence="1" id="KW-1133">Transmembrane helix</keyword>
<protein>
    <submittedName>
        <fullName evidence="2">Uncharacterized protein</fullName>
    </submittedName>
</protein>
<proteinExistence type="predicted"/>
<gene>
    <name evidence="2" type="ORF">D1614_04395</name>
</gene>
<accession>A0A399T0N9</accession>
<keyword evidence="1" id="KW-0812">Transmembrane</keyword>
<feature type="transmembrane region" description="Helical" evidence="1">
    <location>
        <begin position="44"/>
        <end position="64"/>
    </location>
</feature>
<evidence type="ECO:0000256" key="1">
    <source>
        <dbReference type="SAM" id="Phobius"/>
    </source>
</evidence>
<keyword evidence="3" id="KW-1185">Reference proteome</keyword>
<comment type="caution">
    <text evidence="2">The sequence shown here is derived from an EMBL/GenBank/DDBJ whole genome shotgun (WGS) entry which is preliminary data.</text>
</comment>
<feature type="transmembrane region" description="Helical" evidence="1">
    <location>
        <begin position="20"/>
        <end position="38"/>
    </location>
</feature>
<evidence type="ECO:0000313" key="2">
    <source>
        <dbReference type="EMBL" id="RIJ49990.1"/>
    </source>
</evidence>
<reference evidence="2 3" key="1">
    <citation type="submission" date="2018-08" db="EMBL/GenBank/DDBJ databases">
        <title>Pallidiluteibacterium maritimus gen. nov., sp. nov., isolated from coastal sediment.</title>
        <authorList>
            <person name="Zhou L.Y."/>
        </authorList>
    </citation>
    <scope>NUCLEOTIDE SEQUENCE [LARGE SCALE GENOMIC DNA]</scope>
    <source>
        <strain evidence="2 3">XSD2</strain>
    </source>
</reference>